<protein>
    <recommendedName>
        <fullName evidence="3">Ankyrin repeat protein</fullName>
    </recommendedName>
</protein>
<dbReference type="EMBL" id="JANTQA010000057">
    <property type="protein sequence ID" value="KAJ3429026.1"/>
    <property type="molecule type" value="Genomic_DNA"/>
</dbReference>
<dbReference type="Proteomes" id="UP001146793">
    <property type="component" value="Unassembled WGS sequence"/>
</dbReference>
<evidence type="ECO:0008006" key="3">
    <source>
        <dbReference type="Google" id="ProtNLM"/>
    </source>
</evidence>
<comment type="caution">
    <text evidence="1">The sequence shown here is derived from an EMBL/GenBank/DDBJ whole genome shotgun (WGS) entry which is preliminary data.</text>
</comment>
<accession>A0AAV7YK95</accession>
<proteinExistence type="predicted"/>
<evidence type="ECO:0000313" key="1">
    <source>
        <dbReference type="EMBL" id="KAJ3429026.1"/>
    </source>
</evidence>
<evidence type="ECO:0000313" key="2">
    <source>
        <dbReference type="Proteomes" id="UP001146793"/>
    </source>
</evidence>
<dbReference type="Gene3D" id="1.25.40.20">
    <property type="entry name" value="Ankyrin repeat-containing domain"/>
    <property type="match status" value="1"/>
</dbReference>
<dbReference type="AlphaFoldDB" id="A0AAV7YK95"/>
<sequence>MIFLNEEDDNFDHNSFLQQFPIMYQTNYQKNKIDTFSEKYLKGFIPSDGIIKLALSSVVQSLPHYKEAGKYRLVQNTLFEKREAIYKPKMKWRDKSIHSGHLFIWSIDVIFYFLGIGVSPNHDNSNQLLLDVIRKGTPTKIIERILKAGCDPQLDDKFGENLIYRLCRSLVFEKKIFPSIEYFSDVIGLLFSYDFQYQPKADFNTDALSSLIGVLRTCLSNKKFCQQLILKQSASNCPKMLFELNINSSAKSIKKVLDNLIKVFVAKGGSKEYLLREIASFPTKYKKIYFNWITQTYNIDINKPDQRGGTFLMKVCMKGDLNFLKYLRKKKKLNLIFDEKQVDQSNCNFFLMSCLSGNVNLLRYLIEELQVVEDFSIKIHNSEFNGLHFLIISNKFTMQTLKYLCKLQVFDPKATTGDNSSYLVLLIRRHVPTNMSQKKSEDVQLLFKACSLLIKYTYYDPDALYNFQWGNNSSHITLDRFLRETSWTELADHINNLYILKLKNLKKNINN</sequence>
<gene>
    <name evidence="1" type="ORF">M0812_24365</name>
</gene>
<name>A0AAV7YK95_9EUKA</name>
<reference evidence="1" key="1">
    <citation type="submission" date="2022-08" db="EMBL/GenBank/DDBJ databases">
        <title>Novel sulphate-reducing endosymbionts in the free-living metamonad Anaeramoeba.</title>
        <authorList>
            <person name="Jerlstrom-Hultqvist J."/>
            <person name="Cepicka I."/>
            <person name="Gallot-Lavallee L."/>
            <person name="Salas-Leiva D."/>
            <person name="Curtis B.A."/>
            <person name="Zahonova K."/>
            <person name="Pipaliya S."/>
            <person name="Dacks J."/>
            <person name="Roger A.J."/>
        </authorList>
    </citation>
    <scope>NUCLEOTIDE SEQUENCE</scope>
    <source>
        <strain evidence="1">Busselton2</strain>
    </source>
</reference>
<dbReference type="InterPro" id="IPR036770">
    <property type="entry name" value="Ankyrin_rpt-contain_sf"/>
</dbReference>
<organism evidence="1 2">
    <name type="scientific">Anaeramoeba flamelloides</name>
    <dbReference type="NCBI Taxonomy" id="1746091"/>
    <lineage>
        <taxon>Eukaryota</taxon>
        <taxon>Metamonada</taxon>
        <taxon>Anaeramoebidae</taxon>
        <taxon>Anaeramoeba</taxon>
    </lineage>
</organism>
<dbReference type="SUPFAM" id="SSF48403">
    <property type="entry name" value="Ankyrin repeat"/>
    <property type="match status" value="1"/>
</dbReference>